<dbReference type="GeneID" id="8103845"/>
<dbReference type="STRING" id="441959.B8M397"/>
<reference evidence="2" key="1">
    <citation type="journal article" date="2015" name="Genome Announc.">
        <title>Genome sequence of the AIDS-associated pathogen Penicillium marneffei (ATCC18224) and its near taxonomic relative Talaromyces stipitatus (ATCC10500).</title>
        <authorList>
            <person name="Nierman W.C."/>
            <person name="Fedorova-Abrams N.D."/>
            <person name="Andrianopoulos A."/>
        </authorList>
    </citation>
    <scope>NUCLEOTIDE SEQUENCE [LARGE SCALE GENOMIC DNA]</scope>
    <source>
        <strain evidence="2">ATCC 10500 / CBS 375.48 / QM 6759 / NRRL 1006</strain>
    </source>
</reference>
<protein>
    <submittedName>
        <fullName evidence="1">Uncharacterized protein</fullName>
    </submittedName>
</protein>
<name>B8M397_TALSN</name>
<dbReference type="VEuPathDB" id="FungiDB:TSTA_095150"/>
<dbReference type="InParanoid" id="B8M397"/>
<gene>
    <name evidence="1" type="ORF">TSTA_095150</name>
</gene>
<accession>B8M397</accession>
<evidence type="ECO:0000313" key="1">
    <source>
        <dbReference type="EMBL" id="EED22269.1"/>
    </source>
</evidence>
<evidence type="ECO:0000313" key="2">
    <source>
        <dbReference type="Proteomes" id="UP000001745"/>
    </source>
</evidence>
<dbReference type="RefSeq" id="XP_002479232.1">
    <property type="nucleotide sequence ID" value="XM_002479187.1"/>
</dbReference>
<dbReference type="HOGENOM" id="CLU_1023693_0_0_1"/>
<dbReference type="PhylomeDB" id="B8M397"/>
<keyword evidence="2" id="KW-1185">Reference proteome</keyword>
<dbReference type="AlphaFoldDB" id="B8M397"/>
<proteinExistence type="predicted"/>
<dbReference type="EMBL" id="EQ962653">
    <property type="protein sequence ID" value="EED22269.1"/>
    <property type="molecule type" value="Genomic_DNA"/>
</dbReference>
<dbReference type="Proteomes" id="UP000001745">
    <property type="component" value="Unassembled WGS sequence"/>
</dbReference>
<organism evidence="1 2">
    <name type="scientific">Talaromyces stipitatus (strain ATCC 10500 / CBS 375.48 / QM 6759 / NRRL 1006)</name>
    <name type="common">Penicillium stipitatum</name>
    <dbReference type="NCBI Taxonomy" id="441959"/>
    <lineage>
        <taxon>Eukaryota</taxon>
        <taxon>Fungi</taxon>
        <taxon>Dikarya</taxon>
        <taxon>Ascomycota</taxon>
        <taxon>Pezizomycotina</taxon>
        <taxon>Eurotiomycetes</taxon>
        <taxon>Eurotiomycetidae</taxon>
        <taxon>Eurotiales</taxon>
        <taxon>Trichocomaceae</taxon>
        <taxon>Talaromyces</taxon>
        <taxon>Talaromyces sect. Talaromyces</taxon>
    </lineage>
</organism>
<sequence>MLKFTEIVKNLSPSIDGEILSAKRRMCLAPNNVRHCLLTKVADQLALARQKPNFAEYCSISRETHTDELMSMLEPLVNSTGNNGLREALMDIVLDAQKIGIDLFSCPYDTRFHFPELHESYDPTVMVNLDPALAVNIVRAGVSLSITPYIRLGLTMSLCVIRMSAMRESSLGFLAKKRVRIALPDAPHDVLGFSDLLSVHYVDIPFLLSEINGFVVLSRFLVGFSEEVFRGVVLQGFEGWGGCFREEKNGFFDLHSKFMLWHVPIDQDQKQI</sequence>
<dbReference type="OrthoDB" id="4203839at2759"/>